<dbReference type="EMBL" id="BOSE01000007">
    <property type="protein sequence ID" value="GIP18029.1"/>
    <property type="molecule type" value="Genomic_DNA"/>
</dbReference>
<dbReference type="InterPro" id="IPR025238">
    <property type="entry name" value="DUF4184"/>
</dbReference>
<feature type="transmembrane region" description="Helical" evidence="1">
    <location>
        <begin position="154"/>
        <end position="173"/>
    </location>
</feature>
<sequence>MPFTVSHALYALPLRYIRPAYFSATGLILGSMSPDMEYFIRLEPYRSIGHTWQGLLLQALPLCLLFGLLFHRLVKIPLAAHLPTVGGLNSRCLALFEAEQLASWRALLTFIISVIIGFGSHVFIDEFTHAHSSFEAFAPWIWQTQLLGLPVYKLLQYGFSLLGLLGLVSLLVFHLLRIQPQQSPALDRSGKQKLAFWAIVVCVALVTTAAKLMLATSGNTIGILVVAPISGIVLGIIVASLIAQLMMRKSIGRVA</sequence>
<feature type="transmembrane region" description="Helical" evidence="1">
    <location>
        <begin position="106"/>
        <end position="124"/>
    </location>
</feature>
<protein>
    <submittedName>
        <fullName evidence="2">Membrane protein</fullName>
    </submittedName>
</protein>
<dbReference type="Proteomes" id="UP000683139">
    <property type="component" value="Unassembled WGS sequence"/>
</dbReference>
<dbReference type="Pfam" id="PF13803">
    <property type="entry name" value="DUF4184"/>
    <property type="match status" value="1"/>
</dbReference>
<keyword evidence="1" id="KW-1133">Transmembrane helix</keyword>
<reference evidence="2" key="1">
    <citation type="submission" date="2021-03" db="EMBL/GenBank/DDBJ databases">
        <title>Antimicrobial resistance genes in bacteria isolated from Japanese honey, and their potential for conferring macrolide and lincosamide resistance in the American foulbrood pathogen Paenibacillus larvae.</title>
        <authorList>
            <person name="Okamoto M."/>
            <person name="Kumagai M."/>
            <person name="Kanamori H."/>
            <person name="Takamatsu D."/>
        </authorList>
    </citation>
    <scope>NUCLEOTIDE SEQUENCE</scope>
    <source>
        <strain evidence="2">J40TS1</strain>
    </source>
</reference>
<evidence type="ECO:0000313" key="2">
    <source>
        <dbReference type="EMBL" id="GIP18029.1"/>
    </source>
</evidence>
<evidence type="ECO:0000313" key="3">
    <source>
        <dbReference type="Proteomes" id="UP000683139"/>
    </source>
</evidence>
<name>A0A919YTE7_9BACL</name>
<feature type="transmembrane region" description="Helical" evidence="1">
    <location>
        <begin position="194"/>
        <end position="215"/>
    </location>
</feature>
<feature type="transmembrane region" description="Helical" evidence="1">
    <location>
        <begin position="52"/>
        <end position="70"/>
    </location>
</feature>
<evidence type="ECO:0000256" key="1">
    <source>
        <dbReference type="SAM" id="Phobius"/>
    </source>
</evidence>
<keyword evidence="1" id="KW-0812">Transmembrane</keyword>
<feature type="transmembrane region" description="Helical" evidence="1">
    <location>
        <begin position="221"/>
        <end position="243"/>
    </location>
</feature>
<comment type="caution">
    <text evidence="2">The sequence shown here is derived from an EMBL/GenBank/DDBJ whole genome shotgun (WGS) entry which is preliminary data.</text>
</comment>
<keyword evidence="1" id="KW-0472">Membrane</keyword>
<keyword evidence="3" id="KW-1185">Reference proteome</keyword>
<accession>A0A919YTE7</accession>
<dbReference type="RefSeq" id="WP_213517978.1">
    <property type="nucleotide sequence ID" value="NZ_BOSE01000007.1"/>
</dbReference>
<gene>
    <name evidence="2" type="ORF">J40TS1_36710</name>
</gene>
<organism evidence="2 3">
    <name type="scientific">Paenibacillus montaniterrae</name>
    <dbReference type="NCBI Taxonomy" id="429341"/>
    <lineage>
        <taxon>Bacteria</taxon>
        <taxon>Bacillati</taxon>
        <taxon>Bacillota</taxon>
        <taxon>Bacilli</taxon>
        <taxon>Bacillales</taxon>
        <taxon>Paenibacillaceae</taxon>
        <taxon>Paenibacillus</taxon>
    </lineage>
</organism>
<dbReference type="AlphaFoldDB" id="A0A919YTE7"/>
<proteinExistence type="predicted"/>